<comment type="similarity">
    <text evidence="1">Belongs to the peptidase S51 family.</text>
</comment>
<organism evidence="5 6">
    <name type="scientific">Candidatus Taylorbacteria bacterium CG11_big_fil_rev_8_21_14_0_20_46_11</name>
    <dbReference type="NCBI Taxonomy" id="1975025"/>
    <lineage>
        <taxon>Bacteria</taxon>
        <taxon>Candidatus Tayloriibacteriota</taxon>
    </lineage>
</organism>
<protein>
    <recommendedName>
        <fullName evidence="7">Peptidase</fullName>
    </recommendedName>
</protein>
<keyword evidence="2" id="KW-0645">Protease</keyword>
<evidence type="ECO:0000256" key="4">
    <source>
        <dbReference type="ARBA" id="ARBA00022825"/>
    </source>
</evidence>
<dbReference type="Gene3D" id="3.40.50.880">
    <property type="match status" value="1"/>
</dbReference>
<dbReference type="Proteomes" id="UP000229342">
    <property type="component" value="Unassembled WGS sequence"/>
</dbReference>
<sequence length="208" mass="23267">MRKLLLLSSLRNVINGNLPPVLGKPFSEFKAVHVINASKGVSDLKYFERNKAFFRENGWNIEELDLDGKNEDDLRLILKDKDLVYVEGGNTFCLLKSIRESGFDVVIRELLPQGLIYMGASAGSYVACPTIEMATWKQEKNRFGITDVTAMNLVPFLLFAHYTPEYKSMLEGKIPEASYPVRILADGQALFVQDDVVAFIGGPEVTLS</sequence>
<name>A0A2H0KBC9_9BACT</name>
<dbReference type="Pfam" id="PF03575">
    <property type="entry name" value="Peptidase_S51"/>
    <property type="match status" value="1"/>
</dbReference>
<dbReference type="InterPro" id="IPR005320">
    <property type="entry name" value="Peptidase_S51"/>
</dbReference>
<reference evidence="5 6" key="1">
    <citation type="submission" date="2017-09" db="EMBL/GenBank/DDBJ databases">
        <title>Depth-based differentiation of microbial function through sediment-hosted aquifers and enrichment of novel symbionts in the deep terrestrial subsurface.</title>
        <authorList>
            <person name="Probst A.J."/>
            <person name="Ladd B."/>
            <person name="Jarett J.K."/>
            <person name="Geller-Mcgrath D.E."/>
            <person name="Sieber C.M."/>
            <person name="Emerson J.B."/>
            <person name="Anantharaman K."/>
            <person name="Thomas B.C."/>
            <person name="Malmstrom R."/>
            <person name="Stieglmeier M."/>
            <person name="Klingl A."/>
            <person name="Woyke T."/>
            <person name="Ryan C.M."/>
            <person name="Banfield J.F."/>
        </authorList>
    </citation>
    <scope>NUCLEOTIDE SEQUENCE [LARGE SCALE GENOMIC DNA]</scope>
    <source>
        <strain evidence="5">CG11_big_fil_rev_8_21_14_0_20_46_11</strain>
    </source>
</reference>
<evidence type="ECO:0000313" key="6">
    <source>
        <dbReference type="Proteomes" id="UP000229342"/>
    </source>
</evidence>
<dbReference type="GO" id="GO:0008236">
    <property type="term" value="F:serine-type peptidase activity"/>
    <property type="evidence" value="ECO:0007669"/>
    <property type="project" value="UniProtKB-KW"/>
</dbReference>
<evidence type="ECO:0000256" key="2">
    <source>
        <dbReference type="ARBA" id="ARBA00022670"/>
    </source>
</evidence>
<proteinExistence type="inferred from homology"/>
<dbReference type="GO" id="GO:0006508">
    <property type="term" value="P:proteolysis"/>
    <property type="evidence" value="ECO:0007669"/>
    <property type="project" value="UniProtKB-KW"/>
</dbReference>
<evidence type="ECO:0000256" key="3">
    <source>
        <dbReference type="ARBA" id="ARBA00022801"/>
    </source>
</evidence>
<evidence type="ECO:0000313" key="5">
    <source>
        <dbReference type="EMBL" id="PIQ68517.1"/>
    </source>
</evidence>
<dbReference type="SUPFAM" id="SSF52317">
    <property type="entry name" value="Class I glutamine amidotransferase-like"/>
    <property type="match status" value="1"/>
</dbReference>
<evidence type="ECO:0000256" key="1">
    <source>
        <dbReference type="ARBA" id="ARBA00006534"/>
    </source>
</evidence>
<keyword evidence="3" id="KW-0378">Hydrolase</keyword>
<dbReference type="AlphaFoldDB" id="A0A2H0KBC9"/>
<keyword evidence="4" id="KW-0720">Serine protease</keyword>
<evidence type="ECO:0008006" key="7">
    <source>
        <dbReference type="Google" id="ProtNLM"/>
    </source>
</evidence>
<accession>A0A2H0KBC9</accession>
<dbReference type="PANTHER" id="PTHR20842:SF0">
    <property type="entry name" value="ALPHA-ASPARTYL DIPEPTIDASE"/>
    <property type="match status" value="1"/>
</dbReference>
<dbReference type="PANTHER" id="PTHR20842">
    <property type="entry name" value="PROTEASE S51 ALPHA-ASPARTYL DIPEPTIDASE"/>
    <property type="match status" value="1"/>
</dbReference>
<dbReference type="InterPro" id="IPR029062">
    <property type="entry name" value="Class_I_gatase-like"/>
</dbReference>
<comment type="caution">
    <text evidence="5">The sequence shown here is derived from an EMBL/GenBank/DDBJ whole genome shotgun (WGS) entry which is preliminary data.</text>
</comment>
<dbReference type="EMBL" id="PCVG01000045">
    <property type="protein sequence ID" value="PIQ68517.1"/>
    <property type="molecule type" value="Genomic_DNA"/>
</dbReference>
<gene>
    <name evidence="5" type="ORF">COV91_03625</name>
</gene>